<keyword evidence="2" id="KW-1185">Reference proteome</keyword>
<dbReference type="Proteomes" id="UP000245489">
    <property type="component" value="Unassembled WGS sequence"/>
</dbReference>
<organism evidence="1 2">
    <name type="scientific">Arcicella aurantiaca</name>
    <dbReference type="NCBI Taxonomy" id="591202"/>
    <lineage>
        <taxon>Bacteria</taxon>
        <taxon>Pseudomonadati</taxon>
        <taxon>Bacteroidota</taxon>
        <taxon>Cytophagia</taxon>
        <taxon>Cytophagales</taxon>
        <taxon>Flectobacillaceae</taxon>
        <taxon>Arcicella</taxon>
    </lineage>
</organism>
<sequence>MTAPLERKTRIRAIPEALVYETLDGKPFYYKGYKDVLSKKKTLDEIMGCSTLQAELVSYIMKAIFRNAFFDNYRIYCNEIGNHIDHRNNLSNDIAIFEKSVMTPDKINTKYADVPAKVVIEIDIKADISDPEDSGYVYRKTQKLLDFGTEKVIWIFTLYGKVLIAEQGQDWITRSWNKDVELMNGHCFNIEKHLREEGIIQ</sequence>
<evidence type="ECO:0000313" key="2">
    <source>
        <dbReference type="Proteomes" id="UP000245489"/>
    </source>
</evidence>
<dbReference type="AlphaFoldDB" id="A0A316EEB5"/>
<name>A0A316EEB5_9BACT</name>
<dbReference type="EMBL" id="QGGO01000005">
    <property type="protein sequence ID" value="PWK27946.1"/>
    <property type="molecule type" value="Genomic_DNA"/>
</dbReference>
<gene>
    <name evidence="1" type="ORF">LV89_01353</name>
</gene>
<protein>
    <recommendedName>
        <fullName evidence="3">Uma2 family endonuclease</fullName>
    </recommendedName>
</protein>
<accession>A0A316EEB5</accession>
<proteinExistence type="predicted"/>
<dbReference type="RefSeq" id="WP_109742108.1">
    <property type="nucleotide sequence ID" value="NZ_QGGO01000005.1"/>
</dbReference>
<evidence type="ECO:0008006" key="3">
    <source>
        <dbReference type="Google" id="ProtNLM"/>
    </source>
</evidence>
<evidence type="ECO:0000313" key="1">
    <source>
        <dbReference type="EMBL" id="PWK27946.1"/>
    </source>
</evidence>
<dbReference type="OrthoDB" id="942191at2"/>
<reference evidence="1 2" key="1">
    <citation type="submission" date="2018-05" db="EMBL/GenBank/DDBJ databases">
        <title>Genomic Encyclopedia of Archaeal and Bacterial Type Strains, Phase II (KMG-II): from individual species to whole genera.</title>
        <authorList>
            <person name="Goeker M."/>
        </authorList>
    </citation>
    <scope>NUCLEOTIDE SEQUENCE [LARGE SCALE GENOMIC DNA]</scope>
    <source>
        <strain evidence="1 2">DSM 22214</strain>
    </source>
</reference>
<comment type="caution">
    <text evidence="1">The sequence shown here is derived from an EMBL/GenBank/DDBJ whole genome shotgun (WGS) entry which is preliminary data.</text>
</comment>